<reference evidence="2" key="1">
    <citation type="journal article" date="2020" name="Stud. Mycol.">
        <title>101 Dothideomycetes genomes: a test case for predicting lifestyles and emergence of pathogens.</title>
        <authorList>
            <person name="Haridas S."/>
            <person name="Albert R."/>
            <person name="Binder M."/>
            <person name="Bloem J."/>
            <person name="Labutti K."/>
            <person name="Salamov A."/>
            <person name="Andreopoulos B."/>
            <person name="Baker S."/>
            <person name="Barry K."/>
            <person name="Bills G."/>
            <person name="Bluhm B."/>
            <person name="Cannon C."/>
            <person name="Castanera R."/>
            <person name="Culley D."/>
            <person name="Daum C."/>
            <person name="Ezra D."/>
            <person name="Gonzalez J."/>
            <person name="Henrissat B."/>
            <person name="Kuo A."/>
            <person name="Liang C."/>
            <person name="Lipzen A."/>
            <person name="Lutzoni F."/>
            <person name="Magnuson J."/>
            <person name="Mondo S."/>
            <person name="Nolan M."/>
            <person name="Ohm R."/>
            <person name="Pangilinan J."/>
            <person name="Park H.-J."/>
            <person name="Ramirez L."/>
            <person name="Alfaro M."/>
            <person name="Sun H."/>
            <person name="Tritt A."/>
            <person name="Yoshinaga Y."/>
            <person name="Zwiers L.-H."/>
            <person name="Turgeon B."/>
            <person name="Goodwin S."/>
            <person name="Spatafora J."/>
            <person name="Crous P."/>
            <person name="Grigoriev I."/>
        </authorList>
    </citation>
    <scope>NUCLEOTIDE SEQUENCE</scope>
    <source>
        <strain evidence="2">CBS 115976</strain>
    </source>
</reference>
<protein>
    <submittedName>
        <fullName evidence="2">Uncharacterized protein</fullName>
    </submittedName>
</protein>
<organism evidence="2 3">
    <name type="scientific">Microthyrium microscopicum</name>
    <dbReference type="NCBI Taxonomy" id="703497"/>
    <lineage>
        <taxon>Eukaryota</taxon>
        <taxon>Fungi</taxon>
        <taxon>Dikarya</taxon>
        <taxon>Ascomycota</taxon>
        <taxon>Pezizomycotina</taxon>
        <taxon>Dothideomycetes</taxon>
        <taxon>Dothideomycetes incertae sedis</taxon>
        <taxon>Microthyriales</taxon>
        <taxon>Microthyriaceae</taxon>
        <taxon>Microthyrium</taxon>
    </lineage>
</organism>
<feature type="compositionally biased region" description="Low complexity" evidence="1">
    <location>
        <begin position="1"/>
        <end position="17"/>
    </location>
</feature>
<sequence length="524" mass="58189">MKSSPSTSTSAKASSNSLGHVSGNSIANGVDNGLANGLDNSSTVNSDNKQSPSPLTVPAVADKKKPSPSPSLKRDKAEKLLKEHGSPPGVRVTAGGRIVPTDVKLNLQAVPDIEAEADRVLYGDHWFPDRQPLSRAELENSFLQARRHPRYPQMPLFPHYPIDEGNFPMLRPNGFGNHLLHPNAASMHPSNHPIYTAHLDMIRGLHLNGYDSGWATEKLPDVPVANHSALYETYARLGNAADDSNLGRLEPQSDEQENPLRVDVNDEINRVTETKLRFEAVKKSLEQREVREGHDPERKQALVRSKCEVILLLDTLRKTLEKLTSKRDEYISQHIAEHGTPPERPLQVTPVSAPIPSAIPVPMAPSFNRYPVENVPTQQRDQRTHAVPIRDPLENELKTSTSTRLNPRSPAYQPMELRTPGKESSGEQKTSTTQEAKDDECKSRSSVTTTDFFPVAPEQHSLTKYEGTAKKQVLNSPNDVVSLTFVNSFLRQSRKLSLHESVLTFLRFPKEMMAPREASQNLSC</sequence>
<evidence type="ECO:0000313" key="2">
    <source>
        <dbReference type="EMBL" id="KAF2667674.1"/>
    </source>
</evidence>
<evidence type="ECO:0000313" key="3">
    <source>
        <dbReference type="Proteomes" id="UP000799302"/>
    </source>
</evidence>
<dbReference type="OrthoDB" id="30417at2759"/>
<dbReference type="EMBL" id="MU004237">
    <property type="protein sequence ID" value="KAF2667674.1"/>
    <property type="molecule type" value="Genomic_DNA"/>
</dbReference>
<evidence type="ECO:0000256" key="1">
    <source>
        <dbReference type="SAM" id="MobiDB-lite"/>
    </source>
</evidence>
<dbReference type="AlphaFoldDB" id="A0A6A6U9V4"/>
<keyword evidence="3" id="KW-1185">Reference proteome</keyword>
<feature type="compositionally biased region" description="Polar residues" evidence="1">
    <location>
        <begin position="38"/>
        <end position="54"/>
    </location>
</feature>
<name>A0A6A6U9V4_9PEZI</name>
<gene>
    <name evidence="2" type="ORF">BT63DRAFT_298071</name>
</gene>
<accession>A0A6A6U9V4</accession>
<feature type="region of interest" description="Disordered" evidence="1">
    <location>
        <begin position="375"/>
        <end position="448"/>
    </location>
</feature>
<feature type="region of interest" description="Disordered" evidence="1">
    <location>
        <begin position="1"/>
        <end position="75"/>
    </location>
</feature>
<feature type="compositionally biased region" description="Polar residues" evidence="1">
    <location>
        <begin position="18"/>
        <end position="27"/>
    </location>
</feature>
<proteinExistence type="predicted"/>
<dbReference type="Proteomes" id="UP000799302">
    <property type="component" value="Unassembled WGS sequence"/>
</dbReference>